<comment type="caution">
    <text evidence="2">The sequence shown here is derived from an EMBL/GenBank/DDBJ whole genome shotgun (WGS) entry which is preliminary data.</text>
</comment>
<dbReference type="PANTHER" id="PTHR12876">
    <property type="entry name" value="N4BP1-RELATED"/>
    <property type="match status" value="1"/>
</dbReference>
<dbReference type="GO" id="GO:0036464">
    <property type="term" value="C:cytoplasmic ribonucleoprotein granule"/>
    <property type="evidence" value="ECO:0007669"/>
    <property type="project" value="TreeGrafter"/>
</dbReference>
<dbReference type="Pfam" id="PF11977">
    <property type="entry name" value="RNase_Zc3h12a"/>
    <property type="match status" value="1"/>
</dbReference>
<evidence type="ECO:0000313" key="2">
    <source>
        <dbReference type="EMBL" id="CAI6350376.1"/>
    </source>
</evidence>
<feature type="domain" description="RNase NYN" evidence="1">
    <location>
        <begin position="93"/>
        <end position="238"/>
    </location>
</feature>
<dbReference type="InterPro" id="IPR021869">
    <property type="entry name" value="RNase_Zc3h12_NYN"/>
</dbReference>
<dbReference type="AlphaFoldDB" id="A0AAV0W3J7"/>
<evidence type="ECO:0000259" key="1">
    <source>
        <dbReference type="Pfam" id="PF11977"/>
    </source>
</evidence>
<dbReference type="InterPro" id="IPR051101">
    <property type="entry name" value="ZC3H12/N4BP1_RNase_Reg"/>
</dbReference>
<dbReference type="EMBL" id="CARXXK010000001">
    <property type="protein sequence ID" value="CAI6350376.1"/>
    <property type="molecule type" value="Genomic_DNA"/>
</dbReference>
<keyword evidence="3" id="KW-1185">Reference proteome</keyword>
<sequence>MTNNNYGTVQKNAQIVRQVNNYSEIPNEYIAFGVEPNNNIVHQQSNQFVQSAGQPLQHNQLSQSTVNYIHQEPANYSQKMTSPITTPMDLPRQRPIIIDGLNIGYSHGCHKEFSAKGMLICVQYFVQKGFKSVKVIIPQHRRGKPGTETHSIIKMLWNMGHMYFTPSRQIKNTRLSCYSDRIILDHAFTCGGVVVSNDNFRDLYNEETKYREIIEKRHLMFMFIDDIIIFPKDQYSYRYPSLYTFNILHYPA</sequence>
<reference evidence="2 3" key="1">
    <citation type="submission" date="2023-01" db="EMBL/GenBank/DDBJ databases">
        <authorList>
            <person name="Whitehead M."/>
        </authorList>
    </citation>
    <scope>NUCLEOTIDE SEQUENCE [LARGE SCALE GENOMIC DNA]</scope>
</reference>
<dbReference type="GO" id="GO:0003729">
    <property type="term" value="F:mRNA binding"/>
    <property type="evidence" value="ECO:0007669"/>
    <property type="project" value="TreeGrafter"/>
</dbReference>
<evidence type="ECO:0000313" key="3">
    <source>
        <dbReference type="Proteomes" id="UP001160148"/>
    </source>
</evidence>
<accession>A0AAV0W3J7</accession>
<dbReference type="Gene3D" id="3.40.50.11980">
    <property type="match status" value="1"/>
</dbReference>
<dbReference type="GO" id="GO:0004521">
    <property type="term" value="F:RNA endonuclease activity"/>
    <property type="evidence" value="ECO:0007669"/>
    <property type="project" value="TreeGrafter"/>
</dbReference>
<dbReference type="FunFam" id="3.40.50.11980:FF:000001">
    <property type="entry name" value="ZC3H12A isoform 1"/>
    <property type="match status" value="1"/>
</dbReference>
<organism evidence="2 3">
    <name type="scientific">Macrosiphum euphorbiae</name>
    <name type="common">potato aphid</name>
    <dbReference type="NCBI Taxonomy" id="13131"/>
    <lineage>
        <taxon>Eukaryota</taxon>
        <taxon>Metazoa</taxon>
        <taxon>Ecdysozoa</taxon>
        <taxon>Arthropoda</taxon>
        <taxon>Hexapoda</taxon>
        <taxon>Insecta</taxon>
        <taxon>Pterygota</taxon>
        <taxon>Neoptera</taxon>
        <taxon>Paraneoptera</taxon>
        <taxon>Hemiptera</taxon>
        <taxon>Sternorrhyncha</taxon>
        <taxon>Aphidomorpha</taxon>
        <taxon>Aphidoidea</taxon>
        <taxon>Aphididae</taxon>
        <taxon>Macrosiphini</taxon>
        <taxon>Macrosiphum</taxon>
    </lineage>
</organism>
<dbReference type="GO" id="GO:0005634">
    <property type="term" value="C:nucleus"/>
    <property type="evidence" value="ECO:0007669"/>
    <property type="project" value="TreeGrafter"/>
</dbReference>
<name>A0AAV0W3J7_9HEMI</name>
<proteinExistence type="predicted"/>
<dbReference type="Proteomes" id="UP001160148">
    <property type="component" value="Unassembled WGS sequence"/>
</dbReference>
<gene>
    <name evidence="2" type="ORF">MEUPH1_LOCUS6846</name>
</gene>
<dbReference type="PANTHER" id="PTHR12876:SF35">
    <property type="entry name" value="LD08718P-RELATED"/>
    <property type="match status" value="1"/>
</dbReference>
<protein>
    <recommendedName>
        <fullName evidence="1">RNase NYN domain-containing protein</fullName>
    </recommendedName>
</protein>